<dbReference type="PANTHER" id="PTHR30348">
    <property type="entry name" value="UNCHARACTERIZED PROTEIN YECE"/>
    <property type="match status" value="1"/>
</dbReference>
<dbReference type="RefSeq" id="WP_148690111.1">
    <property type="nucleotide sequence ID" value="NZ_LT671858.1"/>
</dbReference>
<dbReference type="InterPro" id="IPR036520">
    <property type="entry name" value="UPF0759_sf"/>
</dbReference>
<dbReference type="GeneID" id="41588982"/>
<sequence>MKIFLGTCGWAYREWVGKFYPEGTRPSINYYTNFFNALEIDSTYYSIPPKETFENSIRKIHKDIKVSIKIHSSISHFGEISDRKKSMDLFIKNVMNPARKRDQESKFLFTLPPWISNHNLEEYLVSMSEITFNESNIYCEPRILEEKDFPEIQKLIENAGFSISFTDNYINPLRLNISNEGSVYIRLHGRNPAFSEKESGMEKFNYAYNQKELLEIKDEIMRYEKQFNEIFIFFNNHPNGNAPLNAMELGNMLGINKMSRLL</sequence>
<gene>
    <name evidence="1" type="ORF">CSP5_1740</name>
</gene>
<dbReference type="Pfam" id="PF01904">
    <property type="entry name" value="DUF72"/>
    <property type="match status" value="1"/>
</dbReference>
<organism evidence="1 2">
    <name type="scientific">Cuniculiplasma divulgatum</name>
    <dbReference type="NCBI Taxonomy" id="1673428"/>
    <lineage>
        <taxon>Archaea</taxon>
        <taxon>Methanobacteriati</taxon>
        <taxon>Thermoplasmatota</taxon>
        <taxon>Thermoplasmata</taxon>
        <taxon>Thermoplasmatales</taxon>
        <taxon>Cuniculiplasmataceae</taxon>
        <taxon>Cuniculiplasma</taxon>
    </lineage>
</organism>
<dbReference type="PANTHER" id="PTHR30348:SF13">
    <property type="entry name" value="UPF0759 PROTEIN YUNF"/>
    <property type="match status" value="1"/>
</dbReference>
<dbReference type="Gene3D" id="3.20.20.410">
    <property type="entry name" value="Protein of unknown function UPF0759"/>
    <property type="match status" value="1"/>
</dbReference>
<dbReference type="AlphaFoldDB" id="A0A1N5WCQ7"/>
<evidence type="ECO:0000313" key="2">
    <source>
        <dbReference type="Proteomes" id="UP000195607"/>
    </source>
</evidence>
<proteinExistence type="predicted"/>
<dbReference type="InterPro" id="IPR002763">
    <property type="entry name" value="DUF72"/>
</dbReference>
<reference evidence="1 2" key="1">
    <citation type="submission" date="2016-04" db="EMBL/GenBank/DDBJ databases">
        <authorList>
            <person name="Evans L.H."/>
            <person name="Alamgir A."/>
            <person name="Owens N."/>
            <person name="Weber N.D."/>
            <person name="Virtaneva K."/>
            <person name="Barbian K."/>
            <person name="Babar A."/>
            <person name="Rosenke K."/>
        </authorList>
    </citation>
    <scope>NUCLEOTIDE SEQUENCE [LARGE SCALE GENOMIC DNA]</scope>
    <source>
        <strain evidence="2">S5(T) (JCM 30642 \VKM B-2941)</strain>
    </source>
</reference>
<dbReference type="SUPFAM" id="SSF117396">
    <property type="entry name" value="TM1631-like"/>
    <property type="match status" value="1"/>
</dbReference>
<dbReference type="Proteomes" id="UP000195607">
    <property type="component" value="Chromosome I"/>
</dbReference>
<accession>A0A1N5WCQ7</accession>
<protein>
    <submittedName>
        <fullName evidence="1">TIM beta/alpha-barrel protein</fullName>
    </submittedName>
</protein>
<dbReference type="EMBL" id="LT671858">
    <property type="protein sequence ID" value="SIM82370.1"/>
    <property type="molecule type" value="Genomic_DNA"/>
</dbReference>
<evidence type="ECO:0000313" key="1">
    <source>
        <dbReference type="EMBL" id="SIM82370.1"/>
    </source>
</evidence>
<name>A0A1N5WCQ7_9ARCH</name>